<feature type="transmembrane region" description="Helical" evidence="6">
    <location>
        <begin position="84"/>
        <end position="109"/>
    </location>
</feature>
<dbReference type="InterPro" id="IPR050833">
    <property type="entry name" value="Poly_Biosynth_Transport"/>
</dbReference>
<dbReference type="AlphaFoldDB" id="A0A1W1XHG7"/>
<dbReference type="InterPro" id="IPR002797">
    <property type="entry name" value="Polysacc_synth"/>
</dbReference>
<feature type="transmembrane region" description="Helical" evidence="6">
    <location>
        <begin position="215"/>
        <end position="235"/>
    </location>
</feature>
<feature type="transmembrane region" description="Helical" evidence="6">
    <location>
        <begin position="326"/>
        <end position="348"/>
    </location>
</feature>
<feature type="transmembrane region" description="Helical" evidence="6">
    <location>
        <begin position="12"/>
        <end position="34"/>
    </location>
</feature>
<evidence type="ECO:0000256" key="4">
    <source>
        <dbReference type="ARBA" id="ARBA00022989"/>
    </source>
</evidence>
<dbReference type="PANTHER" id="PTHR30250:SF11">
    <property type="entry name" value="O-ANTIGEN TRANSPORTER-RELATED"/>
    <property type="match status" value="1"/>
</dbReference>
<organism evidence="7 8">
    <name type="scientific">Clostridium acidisoli DSM 12555</name>
    <dbReference type="NCBI Taxonomy" id="1121291"/>
    <lineage>
        <taxon>Bacteria</taxon>
        <taxon>Bacillati</taxon>
        <taxon>Bacillota</taxon>
        <taxon>Clostridia</taxon>
        <taxon>Eubacteriales</taxon>
        <taxon>Clostridiaceae</taxon>
        <taxon>Clostridium</taxon>
    </lineage>
</organism>
<feature type="transmembrane region" description="Helical" evidence="6">
    <location>
        <begin position="255"/>
        <end position="277"/>
    </location>
</feature>
<evidence type="ECO:0000313" key="7">
    <source>
        <dbReference type="EMBL" id="SMC23232.1"/>
    </source>
</evidence>
<feature type="transmembrane region" description="Helical" evidence="6">
    <location>
        <begin position="121"/>
        <end position="139"/>
    </location>
</feature>
<dbReference type="STRING" id="1121291.SAMN02745134_01820"/>
<feature type="transmembrane region" description="Helical" evidence="6">
    <location>
        <begin position="298"/>
        <end position="320"/>
    </location>
</feature>
<keyword evidence="8" id="KW-1185">Reference proteome</keyword>
<evidence type="ECO:0000313" key="8">
    <source>
        <dbReference type="Proteomes" id="UP000192468"/>
    </source>
</evidence>
<keyword evidence="5 6" id="KW-0472">Membrane</keyword>
<evidence type="ECO:0000256" key="3">
    <source>
        <dbReference type="ARBA" id="ARBA00022692"/>
    </source>
</evidence>
<dbReference type="RefSeq" id="WP_084115335.1">
    <property type="nucleotide sequence ID" value="NZ_FWXH01000005.1"/>
</dbReference>
<dbReference type="GO" id="GO:0005886">
    <property type="term" value="C:plasma membrane"/>
    <property type="evidence" value="ECO:0007669"/>
    <property type="project" value="UniProtKB-SubCell"/>
</dbReference>
<feature type="transmembrane region" description="Helical" evidence="6">
    <location>
        <begin position="360"/>
        <end position="380"/>
    </location>
</feature>
<reference evidence="7 8" key="1">
    <citation type="submission" date="2017-04" db="EMBL/GenBank/DDBJ databases">
        <authorList>
            <person name="Afonso C.L."/>
            <person name="Miller P.J."/>
            <person name="Scott M.A."/>
            <person name="Spackman E."/>
            <person name="Goraichik I."/>
            <person name="Dimitrov K.M."/>
            <person name="Suarez D.L."/>
            <person name="Swayne D.E."/>
        </authorList>
    </citation>
    <scope>NUCLEOTIDE SEQUENCE [LARGE SCALE GENOMIC DNA]</scope>
    <source>
        <strain evidence="7 8">DSM 12555</strain>
    </source>
</reference>
<feature type="transmembrane region" description="Helical" evidence="6">
    <location>
        <begin position="438"/>
        <end position="460"/>
    </location>
</feature>
<protein>
    <submittedName>
        <fullName evidence="7">Membrane protein involved in the export of O-antigen and teichoic acid</fullName>
    </submittedName>
</protein>
<feature type="transmembrane region" description="Helical" evidence="6">
    <location>
        <begin position="179"/>
        <end position="203"/>
    </location>
</feature>
<feature type="transmembrane region" description="Helical" evidence="6">
    <location>
        <begin position="151"/>
        <end position="173"/>
    </location>
</feature>
<evidence type="ECO:0000256" key="5">
    <source>
        <dbReference type="ARBA" id="ARBA00023136"/>
    </source>
</evidence>
<dbReference type="PANTHER" id="PTHR30250">
    <property type="entry name" value="PST FAMILY PREDICTED COLANIC ACID TRANSPORTER"/>
    <property type="match status" value="1"/>
</dbReference>
<dbReference type="Pfam" id="PF01943">
    <property type="entry name" value="Polysacc_synt"/>
    <property type="match status" value="1"/>
</dbReference>
<keyword evidence="4 6" id="KW-1133">Transmembrane helix</keyword>
<feature type="transmembrane region" description="Helical" evidence="6">
    <location>
        <begin position="386"/>
        <end position="407"/>
    </location>
</feature>
<feature type="transmembrane region" description="Helical" evidence="6">
    <location>
        <begin position="54"/>
        <end position="72"/>
    </location>
</feature>
<dbReference type="EMBL" id="FWXH01000005">
    <property type="protein sequence ID" value="SMC23232.1"/>
    <property type="molecule type" value="Genomic_DNA"/>
</dbReference>
<proteinExistence type="predicted"/>
<evidence type="ECO:0000256" key="2">
    <source>
        <dbReference type="ARBA" id="ARBA00022475"/>
    </source>
</evidence>
<name>A0A1W1XHG7_9CLOT</name>
<sequence>MTKFIRNFLKHIMNYGVATIITGIGSFILVPIYTRCLTTSDYGIVDLINTASNLLSMFLPLGLNAAFSVFYYNSKNNEEIKEFFSTIINTIMIFCVIAIAVLISINSISTHYFIKNVPKNYLNICFLTSGFSIFIQFPMSMLQFREKSKQYGFLSILQFLTSTTLNIIFVVFLKKGAEGVITAQLIVAIIFFVIATILSKNLYSLYLDFNKMKSLLKVGIPVIPHATASWCITFIDRIILNNYVDTSNLGLYSFGYKIGTIMFVLVSAINQAWSPIFMKTANDRKEVAEEIFNNINRYYVVTIGIITLILCLFSKEITIIMAPKAYSNACYIMPFVFLSYFFNGLYFMVVNSLFYMKKTYFLPISTGLAAVTNIVLNLILIPKYGIYAAAVVNLITYVVLFTSVYIINLKIYKINMPVSIIMVYLFINIMSNFSVLKLNVSCVTIIIKVCLLIIISYLLYHVSINKNERTKTKQFILKVLNKV</sequence>
<gene>
    <name evidence="7" type="ORF">SAMN02745134_01820</name>
</gene>
<accession>A0A1W1XHG7</accession>
<keyword evidence="3 6" id="KW-0812">Transmembrane</keyword>
<evidence type="ECO:0000256" key="6">
    <source>
        <dbReference type="SAM" id="Phobius"/>
    </source>
</evidence>
<evidence type="ECO:0000256" key="1">
    <source>
        <dbReference type="ARBA" id="ARBA00004651"/>
    </source>
</evidence>
<comment type="subcellular location">
    <subcellularLocation>
        <location evidence="1">Cell membrane</location>
        <topology evidence="1">Multi-pass membrane protein</topology>
    </subcellularLocation>
</comment>
<dbReference type="Proteomes" id="UP000192468">
    <property type="component" value="Unassembled WGS sequence"/>
</dbReference>
<dbReference type="OrthoDB" id="371333at2"/>
<feature type="transmembrane region" description="Helical" evidence="6">
    <location>
        <begin position="414"/>
        <end position="432"/>
    </location>
</feature>
<keyword evidence="2" id="KW-1003">Cell membrane</keyword>